<evidence type="ECO:0000313" key="7">
    <source>
        <dbReference type="EnsemblMetazoa" id="XP_785888"/>
    </source>
</evidence>
<keyword evidence="6" id="KW-0812">Transmembrane</keyword>
<dbReference type="InterPro" id="IPR002401">
    <property type="entry name" value="Cyt_P450_E_grp-I"/>
</dbReference>
<evidence type="ECO:0000313" key="8">
    <source>
        <dbReference type="Proteomes" id="UP000007110"/>
    </source>
</evidence>
<proteinExistence type="inferred from homology"/>
<dbReference type="OrthoDB" id="1055148at2759"/>
<reference evidence="7" key="2">
    <citation type="submission" date="2021-01" db="UniProtKB">
        <authorList>
            <consortium name="EnsemblMetazoa"/>
        </authorList>
    </citation>
    <scope>IDENTIFICATION</scope>
</reference>
<evidence type="ECO:0000256" key="1">
    <source>
        <dbReference type="ARBA" id="ARBA00010617"/>
    </source>
</evidence>
<dbReference type="FunFam" id="1.10.630.10:FF:000098">
    <property type="entry name" value="Cytochrome P450 71A26"/>
    <property type="match status" value="1"/>
</dbReference>
<dbReference type="GeneID" id="580757"/>
<keyword evidence="3 4" id="KW-0408">Iron</keyword>
<dbReference type="KEGG" id="spu:580757"/>
<dbReference type="Gene3D" id="1.10.630.10">
    <property type="entry name" value="Cytochrome P450"/>
    <property type="match status" value="1"/>
</dbReference>
<dbReference type="AlphaFoldDB" id="A0A7M7RBY9"/>
<dbReference type="Proteomes" id="UP000007110">
    <property type="component" value="Unassembled WGS sequence"/>
</dbReference>
<keyword evidence="4 5" id="KW-0349">Heme</keyword>
<evidence type="ECO:0000256" key="2">
    <source>
        <dbReference type="ARBA" id="ARBA00022723"/>
    </source>
</evidence>
<keyword evidence="5" id="KW-0560">Oxidoreductase</keyword>
<evidence type="ECO:0000256" key="4">
    <source>
        <dbReference type="PIRSR" id="PIRSR602401-1"/>
    </source>
</evidence>
<dbReference type="InterPro" id="IPR017972">
    <property type="entry name" value="Cyt_P450_CS"/>
</dbReference>
<evidence type="ECO:0000256" key="6">
    <source>
        <dbReference type="SAM" id="Phobius"/>
    </source>
</evidence>
<dbReference type="InterPro" id="IPR001128">
    <property type="entry name" value="Cyt_P450"/>
</dbReference>
<dbReference type="GO" id="GO:0005506">
    <property type="term" value="F:iron ion binding"/>
    <property type="evidence" value="ECO:0007669"/>
    <property type="project" value="InterPro"/>
</dbReference>
<keyword evidence="2 4" id="KW-0479">Metal-binding</keyword>
<feature type="binding site" description="axial binding residue" evidence="4">
    <location>
        <position position="430"/>
    </location>
    <ligand>
        <name>heme</name>
        <dbReference type="ChEBI" id="CHEBI:30413"/>
    </ligand>
    <ligandPart>
        <name>Fe</name>
        <dbReference type="ChEBI" id="CHEBI:18248"/>
    </ligandPart>
</feature>
<comment type="similarity">
    <text evidence="1 5">Belongs to the cytochrome P450 family.</text>
</comment>
<dbReference type="SUPFAM" id="SSF48264">
    <property type="entry name" value="Cytochrome P450"/>
    <property type="match status" value="1"/>
</dbReference>
<dbReference type="PANTHER" id="PTHR24300">
    <property type="entry name" value="CYTOCHROME P450 508A4-RELATED"/>
    <property type="match status" value="1"/>
</dbReference>
<organism evidence="7 8">
    <name type="scientific">Strongylocentrotus purpuratus</name>
    <name type="common">Purple sea urchin</name>
    <dbReference type="NCBI Taxonomy" id="7668"/>
    <lineage>
        <taxon>Eukaryota</taxon>
        <taxon>Metazoa</taxon>
        <taxon>Echinodermata</taxon>
        <taxon>Eleutherozoa</taxon>
        <taxon>Echinozoa</taxon>
        <taxon>Echinoidea</taxon>
        <taxon>Euechinoidea</taxon>
        <taxon>Echinacea</taxon>
        <taxon>Camarodonta</taxon>
        <taxon>Echinidea</taxon>
        <taxon>Strongylocentrotidae</taxon>
        <taxon>Strongylocentrotus</taxon>
    </lineage>
</organism>
<keyword evidence="6" id="KW-0472">Membrane</keyword>
<dbReference type="InParanoid" id="A0A7M7RBY9"/>
<comment type="cofactor">
    <cofactor evidence="4">
        <name>heme</name>
        <dbReference type="ChEBI" id="CHEBI:30413"/>
    </cofactor>
</comment>
<sequence length="484" mass="55502">MFDLSATSVFLGVVIFLLCLWVVRRPKNLPPGPWSLPIIGYNFKPGLIHEAYMDLAKKYGPIFSLRRGSFVFVVLNDRESITQALVKSGEFFSDRFVPGHFNWAIPDPGKKATISFSNGKPWVDLRKFSLPALRSFGFGKQSLVPQINLEARYLSEEIRNLRGEPTDLAITFSKATANIICQLLFSRRYEYSDGEMSKVLKDNEEILSLIPETDLVNIFEPLIHTSNQRYKRYREANFANRDFIMSHLNSHRETFQKDNIRDFTDAFLADDISKEFELEHFWRVVFDLFAGGTDTTAVVTSWAILYLSVHADVQRKVQTELDTVVGRGRQPNTLDRPDLPYCNATITEVMRIRPILPVSVPHMTSDNVSFRGFTIPKGSIIVPNLWAVHHDPKEWNEPDRFNPDRFLSADGKQFQKNEAWMPFGVGRRDCVGSQLAKMETFLLFTNLFQQFEFKLPPNQPNPSMRGANGITMNPEPYKVCAIER</sequence>
<dbReference type="PRINTS" id="PR00385">
    <property type="entry name" value="P450"/>
</dbReference>
<feature type="transmembrane region" description="Helical" evidence="6">
    <location>
        <begin position="6"/>
        <end position="23"/>
    </location>
</feature>
<evidence type="ECO:0000256" key="3">
    <source>
        <dbReference type="ARBA" id="ARBA00023004"/>
    </source>
</evidence>
<dbReference type="RefSeq" id="XP_785888.3">
    <property type="nucleotide sequence ID" value="XM_780795.4"/>
</dbReference>
<dbReference type="InterPro" id="IPR036396">
    <property type="entry name" value="Cyt_P450_sf"/>
</dbReference>
<dbReference type="EnsemblMetazoa" id="XM_780795">
    <property type="protein sequence ID" value="XP_785888"/>
    <property type="gene ID" value="LOC580757"/>
</dbReference>
<dbReference type="PRINTS" id="PR00463">
    <property type="entry name" value="EP450I"/>
</dbReference>
<keyword evidence="6" id="KW-1133">Transmembrane helix</keyword>
<accession>A0A7M7RBY9</accession>
<keyword evidence="8" id="KW-1185">Reference proteome</keyword>
<reference evidence="8" key="1">
    <citation type="submission" date="2015-02" db="EMBL/GenBank/DDBJ databases">
        <title>Genome sequencing for Strongylocentrotus purpuratus.</title>
        <authorList>
            <person name="Murali S."/>
            <person name="Liu Y."/>
            <person name="Vee V."/>
            <person name="English A."/>
            <person name="Wang M."/>
            <person name="Skinner E."/>
            <person name="Han Y."/>
            <person name="Muzny D.M."/>
            <person name="Worley K.C."/>
            <person name="Gibbs R.A."/>
        </authorList>
    </citation>
    <scope>NUCLEOTIDE SEQUENCE</scope>
</reference>
<evidence type="ECO:0000256" key="5">
    <source>
        <dbReference type="RuleBase" id="RU000461"/>
    </source>
</evidence>
<dbReference type="OMA" id="ICQMSFG"/>
<dbReference type="InterPro" id="IPR050182">
    <property type="entry name" value="Cytochrome_P450_fam2"/>
</dbReference>
<protein>
    <recommendedName>
        <fullName evidence="9">Cytochrome P450</fullName>
    </recommendedName>
</protein>
<keyword evidence="5" id="KW-0503">Monooxygenase</keyword>
<dbReference type="PANTHER" id="PTHR24300:SF417">
    <property type="entry name" value="CYTOCHROME P450 508B1-RELATED"/>
    <property type="match status" value="1"/>
</dbReference>
<dbReference type="GO" id="GO:0016712">
    <property type="term" value="F:oxidoreductase activity, acting on paired donors, with incorporation or reduction of molecular oxygen, reduced flavin or flavoprotein as one donor, and incorporation of one atom of oxygen"/>
    <property type="evidence" value="ECO:0000318"/>
    <property type="project" value="GO_Central"/>
</dbReference>
<evidence type="ECO:0008006" key="9">
    <source>
        <dbReference type="Google" id="ProtNLM"/>
    </source>
</evidence>
<dbReference type="PROSITE" id="PS00086">
    <property type="entry name" value="CYTOCHROME_P450"/>
    <property type="match status" value="1"/>
</dbReference>
<name>A0A7M7RBY9_STRPU</name>
<dbReference type="GO" id="GO:0020037">
    <property type="term" value="F:heme binding"/>
    <property type="evidence" value="ECO:0000318"/>
    <property type="project" value="GO_Central"/>
</dbReference>
<dbReference type="Pfam" id="PF00067">
    <property type="entry name" value="p450"/>
    <property type="match status" value="1"/>
</dbReference>